<comment type="caution">
    <text evidence="1">The sequence shown here is derived from an EMBL/GenBank/DDBJ whole genome shotgun (WGS) entry which is preliminary data.</text>
</comment>
<accession>A0A7W9VWN5</accession>
<organism evidence="1 2">
    <name type="scientific">Aquamicrobium lusatiense</name>
    <dbReference type="NCBI Taxonomy" id="89772"/>
    <lineage>
        <taxon>Bacteria</taxon>
        <taxon>Pseudomonadati</taxon>
        <taxon>Pseudomonadota</taxon>
        <taxon>Alphaproteobacteria</taxon>
        <taxon>Hyphomicrobiales</taxon>
        <taxon>Phyllobacteriaceae</taxon>
        <taxon>Aquamicrobium</taxon>
    </lineage>
</organism>
<proteinExistence type="predicted"/>
<evidence type="ECO:0000313" key="1">
    <source>
        <dbReference type="EMBL" id="MBB6013485.1"/>
    </source>
</evidence>
<sequence length="112" mass="11676">MALEVNGARGEVALRIGDVDLVIAATMKGLAAVSTRLGCQSLSELFLRLSGTEVAATMAAISLLTVRGDAEKALDVIKLKDYPACADAFAKALSHHFEGEEKNDAAAKVTTT</sequence>
<dbReference type="AlphaFoldDB" id="A0A7W9VWN5"/>
<evidence type="ECO:0000313" key="2">
    <source>
        <dbReference type="Proteomes" id="UP000533306"/>
    </source>
</evidence>
<keyword evidence="2" id="KW-1185">Reference proteome</keyword>
<reference evidence="1 2" key="1">
    <citation type="submission" date="2020-08" db="EMBL/GenBank/DDBJ databases">
        <title>Genomic Encyclopedia of Type Strains, Phase IV (KMG-IV): sequencing the most valuable type-strain genomes for metagenomic binning, comparative biology and taxonomic classification.</title>
        <authorList>
            <person name="Goeker M."/>
        </authorList>
    </citation>
    <scope>NUCLEOTIDE SEQUENCE [LARGE SCALE GENOMIC DNA]</scope>
    <source>
        <strain evidence="1 2">DSM 11099</strain>
    </source>
</reference>
<dbReference type="RefSeq" id="WP_183831691.1">
    <property type="nucleotide sequence ID" value="NZ_JACHEU010000002.1"/>
</dbReference>
<dbReference type="Proteomes" id="UP000533306">
    <property type="component" value="Unassembled WGS sequence"/>
</dbReference>
<name>A0A7W9VWN5_9HYPH</name>
<protein>
    <submittedName>
        <fullName evidence="1">Uncharacterized protein</fullName>
    </submittedName>
</protein>
<dbReference type="EMBL" id="JACHEU010000002">
    <property type="protein sequence ID" value="MBB6013485.1"/>
    <property type="molecule type" value="Genomic_DNA"/>
</dbReference>
<gene>
    <name evidence="1" type="ORF">HNR59_002874</name>
</gene>